<dbReference type="GO" id="GO:0008661">
    <property type="term" value="F:1-deoxy-D-xylulose-5-phosphate synthase activity"/>
    <property type="evidence" value="ECO:0007669"/>
    <property type="project" value="UniProtKB-EC"/>
</dbReference>
<name>A0A7K0BV45_9ACTN</name>
<accession>A0A7K0BV45</accession>
<dbReference type="SUPFAM" id="SSF52518">
    <property type="entry name" value="Thiamin diphosphate-binding fold (THDP-binding)"/>
    <property type="match status" value="1"/>
</dbReference>
<dbReference type="PANTHER" id="PTHR43825:SF1">
    <property type="entry name" value="TRANSKETOLASE-LIKE PYRIMIDINE-BINDING DOMAIN-CONTAINING PROTEIN"/>
    <property type="match status" value="1"/>
</dbReference>
<dbReference type="InterPro" id="IPR009014">
    <property type="entry name" value="Transketo_C/PFOR_II"/>
</dbReference>
<dbReference type="EC" id="2.2.1.7" evidence="2"/>
<dbReference type="Proteomes" id="UP000487268">
    <property type="component" value="Unassembled WGS sequence"/>
</dbReference>
<dbReference type="InterPro" id="IPR033248">
    <property type="entry name" value="Transketolase_C"/>
</dbReference>
<dbReference type="SMART" id="SM00861">
    <property type="entry name" value="Transket_pyr"/>
    <property type="match status" value="1"/>
</dbReference>
<dbReference type="Pfam" id="PF02779">
    <property type="entry name" value="Transket_pyr"/>
    <property type="match status" value="1"/>
</dbReference>
<dbReference type="OrthoDB" id="8732661at2"/>
<dbReference type="InterPro" id="IPR005475">
    <property type="entry name" value="Transketolase-like_Pyr-bd"/>
</dbReference>
<dbReference type="InterPro" id="IPR051157">
    <property type="entry name" value="PDH/Transketolase"/>
</dbReference>
<dbReference type="EMBL" id="WEGH01000002">
    <property type="protein sequence ID" value="MQY05033.1"/>
    <property type="molecule type" value="Genomic_DNA"/>
</dbReference>
<keyword evidence="3" id="KW-1185">Reference proteome</keyword>
<evidence type="ECO:0000313" key="3">
    <source>
        <dbReference type="Proteomes" id="UP000487268"/>
    </source>
</evidence>
<sequence length="307" mass="31954">MTAPTQLEEFLGLLCEELVCDDSRRPCFVTCDSASTFRLPALLERHGLPHIDVGISEALGLGLAAGLAAEGRTAFVAAFAAFGTLRGAEPLRTLIDGEKADVVLLGGMAGLSAGPDGVSHHALEDLAFFRPLDSTRVYTPSDAAACRWVVADLLSQPGPAYVRLARVPVPSWPGQDTDGPLRWLTPRTNGPVVCGYGPSLLAAAGAFGEAGLGVGVLEFRRCQPLDASALRGALGGTDQIVVLEEHRAGGGLADRLREALGDVPVHEMAVAASPGSGTYMDLLNECGLAGPRAVERVRSVLRPDSAV</sequence>
<keyword evidence="2" id="KW-0808">Transferase</keyword>
<protein>
    <submittedName>
        <fullName evidence="2">1-deoxy-D-xylulose-5-phosphate synthase</fullName>
        <ecNumber evidence="2">2.2.1.7</ecNumber>
    </submittedName>
</protein>
<dbReference type="PANTHER" id="PTHR43825">
    <property type="entry name" value="PYRUVATE DEHYDROGENASE E1 COMPONENT"/>
    <property type="match status" value="1"/>
</dbReference>
<evidence type="ECO:0000259" key="1">
    <source>
        <dbReference type="SMART" id="SM00861"/>
    </source>
</evidence>
<dbReference type="AlphaFoldDB" id="A0A7K0BV45"/>
<comment type="caution">
    <text evidence="2">The sequence shown here is derived from an EMBL/GenBank/DDBJ whole genome shotgun (WGS) entry which is preliminary data.</text>
</comment>
<gene>
    <name evidence="2" type="primary">dxs_2</name>
    <name evidence="2" type="ORF">ACRB68_30960</name>
</gene>
<dbReference type="RefSeq" id="WP_153533158.1">
    <property type="nucleotide sequence ID" value="NZ_WEGH01000002.1"/>
</dbReference>
<dbReference type="GO" id="GO:0000287">
    <property type="term" value="F:magnesium ion binding"/>
    <property type="evidence" value="ECO:0007669"/>
    <property type="project" value="UniProtKB-ARBA"/>
</dbReference>
<proteinExistence type="predicted"/>
<feature type="domain" description="Transketolase-like pyrimidine-binding" evidence="1">
    <location>
        <begin position="4"/>
        <end position="171"/>
    </location>
</feature>
<organism evidence="2 3">
    <name type="scientific">Actinomadura macrotermitis</name>
    <dbReference type="NCBI Taxonomy" id="2585200"/>
    <lineage>
        <taxon>Bacteria</taxon>
        <taxon>Bacillati</taxon>
        <taxon>Actinomycetota</taxon>
        <taxon>Actinomycetes</taxon>
        <taxon>Streptosporangiales</taxon>
        <taxon>Thermomonosporaceae</taxon>
        <taxon>Actinomadura</taxon>
    </lineage>
</organism>
<reference evidence="2 3" key="1">
    <citation type="submission" date="2019-10" db="EMBL/GenBank/DDBJ databases">
        <title>Actinomadura rubteroloni sp. nov. and Actinomadura macrotermitis sp. nov., isolated from the gut of fungus growing-termite Macrotermes natalensis.</title>
        <authorList>
            <person name="Benndorf R."/>
            <person name="Martin K."/>
            <person name="Kuefner M."/>
            <person name="De Beer W."/>
            <person name="Kaster A.-K."/>
            <person name="Vollmers J."/>
            <person name="Poulsen M."/>
            <person name="Beemelmanns C."/>
        </authorList>
    </citation>
    <scope>NUCLEOTIDE SEQUENCE [LARGE SCALE GENOMIC DNA]</scope>
    <source>
        <strain evidence="2 3">RB68</strain>
    </source>
</reference>
<dbReference type="Pfam" id="PF02780">
    <property type="entry name" value="Transketolase_C"/>
    <property type="match status" value="1"/>
</dbReference>
<dbReference type="Gene3D" id="3.40.50.970">
    <property type="match status" value="1"/>
</dbReference>
<evidence type="ECO:0000313" key="2">
    <source>
        <dbReference type="EMBL" id="MQY05033.1"/>
    </source>
</evidence>
<dbReference type="InterPro" id="IPR029061">
    <property type="entry name" value="THDP-binding"/>
</dbReference>
<dbReference type="Gene3D" id="3.40.50.920">
    <property type="match status" value="1"/>
</dbReference>
<dbReference type="SUPFAM" id="SSF52922">
    <property type="entry name" value="TK C-terminal domain-like"/>
    <property type="match status" value="1"/>
</dbReference>